<name>A0A9D4J7B2_DREPO</name>
<reference evidence="1" key="2">
    <citation type="submission" date="2020-11" db="EMBL/GenBank/DDBJ databases">
        <authorList>
            <person name="McCartney M.A."/>
            <person name="Auch B."/>
            <person name="Kono T."/>
            <person name="Mallez S."/>
            <person name="Becker A."/>
            <person name="Gohl D.M."/>
            <person name="Silverstein K.A.T."/>
            <person name="Koren S."/>
            <person name="Bechman K.B."/>
            <person name="Herman A."/>
            <person name="Abrahante J.E."/>
            <person name="Garbe J."/>
        </authorList>
    </citation>
    <scope>NUCLEOTIDE SEQUENCE</scope>
    <source>
        <strain evidence="1">Duluth1</strain>
        <tissue evidence="1">Whole animal</tissue>
    </source>
</reference>
<evidence type="ECO:0000313" key="1">
    <source>
        <dbReference type="EMBL" id="KAH3797842.1"/>
    </source>
</evidence>
<dbReference type="AlphaFoldDB" id="A0A9D4J7B2"/>
<gene>
    <name evidence="1" type="ORF">DPMN_151430</name>
</gene>
<accession>A0A9D4J7B2</accession>
<protein>
    <submittedName>
        <fullName evidence="1">Uncharacterized protein</fullName>
    </submittedName>
</protein>
<dbReference type="Proteomes" id="UP000828390">
    <property type="component" value="Unassembled WGS sequence"/>
</dbReference>
<reference evidence="1" key="1">
    <citation type="journal article" date="2019" name="bioRxiv">
        <title>The Genome of the Zebra Mussel, Dreissena polymorpha: A Resource for Invasive Species Research.</title>
        <authorList>
            <person name="McCartney M.A."/>
            <person name="Auch B."/>
            <person name="Kono T."/>
            <person name="Mallez S."/>
            <person name="Zhang Y."/>
            <person name="Obille A."/>
            <person name="Becker A."/>
            <person name="Abrahante J.E."/>
            <person name="Garbe J."/>
            <person name="Badalamenti J.P."/>
            <person name="Herman A."/>
            <person name="Mangelson H."/>
            <person name="Liachko I."/>
            <person name="Sullivan S."/>
            <person name="Sone E.D."/>
            <person name="Koren S."/>
            <person name="Silverstein K.A.T."/>
            <person name="Beckman K.B."/>
            <person name="Gohl D.M."/>
        </authorList>
    </citation>
    <scope>NUCLEOTIDE SEQUENCE</scope>
    <source>
        <strain evidence="1">Duluth1</strain>
        <tissue evidence="1">Whole animal</tissue>
    </source>
</reference>
<comment type="caution">
    <text evidence="1">The sequence shown here is derived from an EMBL/GenBank/DDBJ whole genome shotgun (WGS) entry which is preliminary data.</text>
</comment>
<sequence>MKLFNQHHDDEDIGIFKIREDGTHSRVSSEEWCIKKMMQLFGWYDIFGVHEEENILFSIASKDVAT</sequence>
<dbReference type="EMBL" id="JAIWYP010000007">
    <property type="protein sequence ID" value="KAH3797842.1"/>
    <property type="molecule type" value="Genomic_DNA"/>
</dbReference>
<organism evidence="1 2">
    <name type="scientific">Dreissena polymorpha</name>
    <name type="common">Zebra mussel</name>
    <name type="synonym">Mytilus polymorpha</name>
    <dbReference type="NCBI Taxonomy" id="45954"/>
    <lineage>
        <taxon>Eukaryota</taxon>
        <taxon>Metazoa</taxon>
        <taxon>Spiralia</taxon>
        <taxon>Lophotrochozoa</taxon>
        <taxon>Mollusca</taxon>
        <taxon>Bivalvia</taxon>
        <taxon>Autobranchia</taxon>
        <taxon>Heteroconchia</taxon>
        <taxon>Euheterodonta</taxon>
        <taxon>Imparidentia</taxon>
        <taxon>Neoheterodontei</taxon>
        <taxon>Myida</taxon>
        <taxon>Dreissenoidea</taxon>
        <taxon>Dreissenidae</taxon>
        <taxon>Dreissena</taxon>
    </lineage>
</organism>
<keyword evidence="2" id="KW-1185">Reference proteome</keyword>
<proteinExistence type="predicted"/>
<evidence type="ECO:0000313" key="2">
    <source>
        <dbReference type="Proteomes" id="UP000828390"/>
    </source>
</evidence>